<sequence>MSSQPDLDRRIRAYYGGQFDEATRLTGRSAAGVVERERVREALAALLSPGSRVLDVGGGTGVHAAWLAGLGHDVTLVDPVPEHVAAAGRHGGFAAEVGDARALSAPDASVDAVLLLGPLYHLRSRADRLTALREAHRVLRPGGHVLAGAITRTVAAVDLVLAARFADLPPADLVRLLETGEVADDLVPGFPVAHLHTAEELHGEVADAGFDGVRVEGLEGPGSLALELVPATDDVVEAALLLARRAQGHPASADLAGHLLAVGTRPAA</sequence>
<dbReference type="InterPro" id="IPR050508">
    <property type="entry name" value="Methyltransf_Superfamily"/>
</dbReference>
<dbReference type="CDD" id="cd02440">
    <property type="entry name" value="AdoMet_MTases"/>
    <property type="match status" value="1"/>
</dbReference>
<name>A0A3M2JHN3_9CELL</name>
<organism evidence="2 3">
    <name type="scientific">Cellulomonas triticagri</name>
    <dbReference type="NCBI Taxonomy" id="2483352"/>
    <lineage>
        <taxon>Bacteria</taxon>
        <taxon>Bacillati</taxon>
        <taxon>Actinomycetota</taxon>
        <taxon>Actinomycetes</taxon>
        <taxon>Micrococcales</taxon>
        <taxon>Cellulomonadaceae</taxon>
        <taxon>Cellulomonas</taxon>
    </lineage>
</organism>
<dbReference type="GO" id="GO:0032259">
    <property type="term" value="P:methylation"/>
    <property type="evidence" value="ECO:0007669"/>
    <property type="project" value="UniProtKB-KW"/>
</dbReference>
<keyword evidence="3" id="KW-1185">Reference proteome</keyword>
<dbReference type="PANTHER" id="PTHR42912">
    <property type="entry name" value="METHYLTRANSFERASE"/>
    <property type="match status" value="1"/>
</dbReference>
<gene>
    <name evidence="2" type="ORF">EBM89_08250</name>
</gene>
<protein>
    <submittedName>
        <fullName evidence="2">Class I SAM-dependent methyltransferase</fullName>
    </submittedName>
</protein>
<evidence type="ECO:0000259" key="1">
    <source>
        <dbReference type="Pfam" id="PF08241"/>
    </source>
</evidence>
<reference evidence="2 3" key="1">
    <citation type="submission" date="2018-10" db="EMBL/GenBank/DDBJ databases">
        <title>Isolation, diversity and antifungal activity of actinobacteria from wheat.</title>
        <authorList>
            <person name="Han C."/>
        </authorList>
    </citation>
    <scope>NUCLEOTIDE SEQUENCE [LARGE SCALE GENOMIC DNA]</scope>
    <source>
        <strain evidence="2 3">NEAU-YY56</strain>
    </source>
</reference>
<dbReference type="Proteomes" id="UP000269289">
    <property type="component" value="Unassembled WGS sequence"/>
</dbReference>
<dbReference type="EMBL" id="RFFI01000035">
    <property type="protein sequence ID" value="RMI12554.1"/>
    <property type="molecule type" value="Genomic_DNA"/>
</dbReference>
<dbReference type="GO" id="GO:0008757">
    <property type="term" value="F:S-adenosylmethionine-dependent methyltransferase activity"/>
    <property type="evidence" value="ECO:0007669"/>
    <property type="project" value="InterPro"/>
</dbReference>
<accession>A0A3M2JHN3</accession>
<keyword evidence="2" id="KW-0808">Transferase</keyword>
<evidence type="ECO:0000313" key="3">
    <source>
        <dbReference type="Proteomes" id="UP000269289"/>
    </source>
</evidence>
<dbReference type="Gene3D" id="3.40.50.150">
    <property type="entry name" value="Vaccinia Virus protein VP39"/>
    <property type="match status" value="1"/>
</dbReference>
<evidence type="ECO:0000313" key="2">
    <source>
        <dbReference type="EMBL" id="RMI12554.1"/>
    </source>
</evidence>
<dbReference type="OrthoDB" id="9810615at2"/>
<comment type="caution">
    <text evidence="2">The sequence shown here is derived from an EMBL/GenBank/DDBJ whole genome shotgun (WGS) entry which is preliminary data.</text>
</comment>
<keyword evidence="2" id="KW-0489">Methyltransferase</keyword>
<feature type="domain" description="Methyltransferase type 11" evidence="1">
    <location>
        <begin position="54"/>
        <end position="146"/>
    </location>
</feature>
<dbReference type="Pfam" id="PF08241">
    <property type="entry name" value="Methyltransf_11"/>
    <property type="match status" value="1"/>
</dbReference>
<proteinExistence type="predicted"/>
<dbReference type="InterPro" id="IPR029063">
    <property type="entry name" value="SAM-dependent_MTases_sf"/>
</dbReference>
<dbReference type="InterPro" id="IPR013216">
    <property type="entry name" value="Methyltransf_11"/>
</dbReference>
<dbReference type="PANTHER" id="PTHR42912:SF80">
    <property type="entry name" value="METHYLTRANSFERASE DOMAIN-CONTAINING PROTEIN"/>
    <property type="match status" value="1"/>
</dbReference>
<dbReference type="RefSeq" id="WP_122148963.1">
    <property type="nucleotide sequence ID" value="NZ_RFFI01000035.1"/>
</dbReference>
<dbReference type="AlphaFoldDB" id="A0A3M2JHN3"/>
<dbReference type="SUPFAM" id="SSF53335">
    <property type="entry name" value="S-adenosyl-L-methionine-dependent methyltransferases"/>
    <property type="match status" value="1"/>
</dbReference>